<dbReference type="PANTHER" id="PTHR11960:SF8">
    <property type="entry name" value="EUKARYOTIC TRANSLATION INITIATION FACTOR 4E1-RELATED"/>
    <property type="match status" value="1"/>
</dbReference>
<dbReference type="FunFam" id="3.30.760.10:FF:000004">
    <property type="entry name" value="Eukaryotic translation initiation factor 4E-1"/>
    <property type="match status" value="1"/>
</dbReference>
<comment type="subunit">
    <text evidence="7">eIF4F is a multi-subunit complex, the composition of which varies with external and internal environmental conditions. It is composed of at least eIF4A, eIF4E and eIF4G. eIF4E is also known to interact with other partners.</text>
</comment>
<evidence type="ECO:0000256" key="9">
    <source>
        <dbReference type="SAM" id="MobiDB-lite"/>
    </source>
</evidence>
<reference evidence="10" key="2">
    <citation type="submission" date="2010-07" db="EMBL/GenBank/DDBJ databases">
        <authorList>
            <consortium name="The Broad Institute Genome Sequencing Platform"/>
            <consortium name="Broad Institute Genome Sequencing Center for Infectious Disease"/>
            <person name="Ma L.-J."/>
            <person name="Dead R."/>
            <person name="Young S."/>
            <person name="Zeng Q."/>
            <person name="Koehrsen M."/>
            <person name="Alvarado L."/>
            <person name="Berlin A."/>
            <person name="Chapman S.B."/>
            <person name="Chen Z."/>
            <person name="Freedman E."/>
            <person name="Gellesch M."/>
            <person name="Goldberg J."/>
            <person name="Griggs A."/>
            <person name="Gujja S."/>
            <person name="Heilman E.R."/>
            <person name="Heiman D."/>
            <person name="Hepburn T."/>
            <person name="Howarth C."/>
            <person name="Jen D."/>
            <person name="Larson L."/>
            <person name="Mehta T."/>
            <person name="Neiman D."/>
            <person name="Pearson M."/>
            <person name="Roberts A."/>
            <person name="Saif S."/>
            <person name="Shea T."/>
            <person name="Shenoy N."/>
            <person name="Sisk P."/>
            <person name="Stolte C."/>
            <person name="Sykes S."/>
            <person name="Walk T."/>
            <person name="White J."/>
            <person name="Yandava C."/>
            <person name="Haas B."/>
            <person name="Nusbaum C."/>
            <person name="Birren B."/>
        </authorList>
    </citation>
    <scope>NUCLEOTIDE SEQUENCE</scope>
    <source>
        <strain evidence="10">R3-111a-1</strain>
    </source>
</reference>
<dbReference type="Gene3D" id="3.30.760.10">
    <property type="entry name" value="RNA Cap, Translation Initiation Factor Eif4e"/>
    <property type="match status" value="1"/>
</dbReference>
<feature type="region of interest" description="Disordered" evidence="9">
    <location>
        <begin position="145"/>
        <end position="165"/>
    </location>
</feature>
<accession>J3NK59</accession>
<dbReference type="InterPro" id="IPR019770">
    <property type="entry name" value="TIF_eIF_4E_CS"/>
</dbReference>
<dbReference type="eggNOG" id="KOG1670">
    <property type="taxonomic scope" value="Eukaryota"/>
</dbReference>
<evidence type="ECO:0000313" key="11">
    <source>
        <dbReference type="EnsemblFungi" id="EJT81663"/>
    </source>
</evidence>
<evidence type="ECO:0000256" key="2">
    <source>
        <dbReference type="ARBA" id="ARBA00009860"/>
    </source>
</evidence>
<dbReference type="HOGENOM" id="CLU_667388_0_0_1"/>
<dbReference type="OrthoDB" id="590761at2759"/>
<reference evidence="11" key="4">
    <citation type="journal article" date="2015" name="G3 (Bethesda)">
        <title>Genome sequences of three phytopathogenic species of the Magnaporthaceae family of fungi.</title>
        <authorList>
            <person name="Okagaki L.H."/>
            <person name="Nunes C.C."/>
            <person name="Sailsbery J."/>
            <person name="Clay B."/>
            <person name="Brown D."/>
            <person name="John T."/>
            <person name="Oh Y."/>
            <person name="Young N."/>
            <person name="Fitzgerald M."/>
            <person name="Haas B.J."/>
            <person name="Zeng Q."/>
            <person name="Young S."/>
            <person name="Adiconis X."/>
            <person name="Fan L."/>
            <person name="Levin J.Z."/>
            <person name="Mitchell T.K."/>
            <person name="Okubara P.A."/>
            <person name="Farman M.L."/>
            <person name="Kohn L.M."/>
            <person name="Birren B."/>
            <person name="Ma L.-J."/>
            <person name="Dean R.A."/>
        </authorList>
    </citation>
    <scope>NUCLEOTIDE SEQUENCE</scope>
    <source>
        <strain evidence="11">R3-111a-1</strain>
    </source>
</reference>
<dbReference type="SUPFAM" id="SSF55418">
    <property type="entry name" value="eIF4e-like"/>
    <property type="match status" value="1"/>
</dbReference>
<keyword evidence="3 8" id="KW-0396">Initiation factor</keyword>
<comment type="function">
    <text evidence="1">Recognizes and binds the 7-methylguanosine-containing mRNA cap during an early step in the initiation of protein synthesis and facilitates ribosome binding by inducing the unwinding of the mRNAs secondary structures.</text>
</comment>
<dbReference type="EnsemblFungi" id="EJT81663">
    <property type="protein sequence ID" value="EJT81663"/>
    <property type="gene ID" value="GGTG_01641"/>
</dbReference>
<keyword evidence="5 8" id="KW-0694">RNA-binding</keyword>
<evidence type="ECO:0000256" key="5">
    <source>
        <dbReference type="ARBA" id="ARBA00022884"/>
    </source>
</evidence>
<dbReference type="PANTHER" id="PTHR11960">
    <property type="entry name" value="EUKARYOTIC TRANSLATION INITIATION FACTOR 4E RELATED"/>
    <property type="match status" value="1"/>
</dbReference>
<evidence type="ECO:0000256" key="1">
    <source>
        <dbReference type="ARBA" id="ARBA00003021"/>
    </source>
</evidence>
<organism evidence="10">
    <name type="scientific">Gaeumannomyces tritici (strain R3-111a-1)</name>
    <name type="common">Wheat and barley take-all root rot fungus</name>
    <name type="synonym">Gaeumannomyces graminis var. tritici</name>
    <dbReference type="NCBI Taxonomy" id="644352"/>
    <lineage>
        <taxon>Eukaryota</taxon>
        <taxon>Fungi</taxon>
        <taxon>Dikarya</taxon>
        <taxon>Ascomycota</taxon>
        <taxon>Pezizomycotina</taxon>
        <taxon>Sordariomycetes</taxon>
        <taxon>Sordariomycetidae</taxon>
        <taxon>Magnaporthales</taxon>
        <taxon>Magnaporthaceae</taxon>
        <taxon>Gaeumannomyces</taxon>
    </lineage>
</organism>
<dbReference type="GO" id="GO:0003743">
    <property type="term" value="F:translation initiation factor activity"/>
    <property type="evidence" value="ECO:0007669"/>
    <property type="project" value="UniProtKB-KW"/>
</dbReference>
<dbReference type="PROSITE" id="PS00813">
    <property type="entry name" value="IF4E"/>
    <property type="match status" value="1"/>
</dbReference>
<reference evidence="10" key="3">
    <citation type="submission" date="2010-09" db="EMBL/GenBank/DDBJ databases">
        <title>Annotation of Gaeumannomyces graminis var. tritici R3-111a-1.</title>
        <authorList>
            <consortium name="The Broad Institute Genome Sequencing Platform"/>
            <person name="Ma L.-J."/>
            <person name="Dead R."/>
            <person name="Young S.K."/>
            <person name="Zeng Q."/>
            <person name="Gargeya S."/>
            <person name="Fitzgerald M."/>
            <person name="Haas B."/>
            <person name="Abouelleil A."/>
            <person name="Alvarado L."/>
            <person name="Arachchi H.M."/>
            <person name="Berlin A."/>
            <person name="Brown A."/>
            <person name="Chapman S.B."/>
            <person name="Chen Z."/>
            <person name="Dunbar C."/>
            <person name="Freedman E."/>
            <person name="Gearin G."/>
            <person name="Gellesch M."/>
            <person name="Goldberg J."/>
            <person name="Griggs A."/>
            <person name="Gujja S."/>
            <person name="Heiman D."/>
            <person name="Howarth C."/>
            <person name="Larson L."/>
            <person name="Lui A."/>
            <person name="MacDonald P.J.P."/>
            <person name="Mehta T."/>
            <person name="Montmayeur A."/>
            <person name="Murphy C."/>
            <person name="Neiman D."/>
            <person name="Pearson M."/>
            <person name="Priest M."/>
            <person name="Roberts A."/>
            <person name="Saif S."/>
            <person name="Shea T."/>
            <person name="Shenoy N."/>
            <person name="Sisk P."/>
            <person name="Stolte C."/>
            <person name="Sykes S."/>
            <person name="Yandava C."/>
            <person name="Wortman J."/>
            <person name="Nusbaum C."/>
            <person name="Birren B."/>
        </authorList>
    </citation>
    <scope>NUCLEOTIDE SEQUENCE</scope>
    <source>
        <strain evidence="10">R3-111a-1</strain>
    </source>
</reference>
<sequence length="412" mass="45368">MEQTLQTFLRPFFSLPLSYPDLAWRISQVKPHLPSSTITSCRDKPQIATVTADSLPTSTAFDSLASVGPSCSRGFRPNAAVSLGGLIAPPTRLLPPKTTLSEFAPCINQAASEPPLERWPNAARPSPVSSRHPLILAGELVQHSVRSAHHRPRTESHRPRPRVTTNMSTQVDLSTIPISPDGDNGPSSSSVDKEITVFHDQNNFNVKHPLMHNWTLWFTKPPSGKGDNNWNDLLKEVITFNSVEEFWGIYNNIAPVSELALKSDYHLFKEGVRPEWEDSQNKHGGKWSYSFKDKRSIGIDELWLHTMLAAIGETLEGEDDGEVMGVVVNVRKAFYRVGVWTRSTGKSIPGRGEGDVAGGKGRAPEKSKGILMDIGKRFKEVLKLPPNEIIEFSGHNDAAHSGSTGAKAKFTV</sequence>
<gene>
    <name evidence="11" type="primary">20342099</name>
    <name evidence="10" type="ORF">GGTG_01641</name>
</gene>
<evidence type="ECO:0000256" key="8">
    <source>
        <dbReference type="RuleBase" id="RU004374"/>
    </source>
</evidence>
<evidence type="ECO:0000256" key="6">
    <source>
        <dbReference type="ARBA" id="ARBA00022917"/>
    </source>
</evidence>
<comment type="similarity">
    <text evidence="2 8">Belongs to the eukaryotic initiation factor 4E family.</text>
</comment>
<dbReference type="InterPro" id="IPR023398">
    <property type="entry name" value="TIF_eIF4e-like"/>
</dbReference>
<evidence type="ECO:0000256" key="3">
    <source>
        <dbReference type="ARBA" id="ARBA00022540"/>
    </source>
</evidence>
<keyword evidence="12" id="KW-1185">Reference proteome</keyword>
<proteinExistence type="inferred from homology"/>
<reference evidence="12" key="1">
    <citation type="submission" date="2010-07" db="EMBL/GenBank/DDBJ databases">
        <title>The genome sequence of Gaeumannomyces graminis var. tritici strain R3-111a-1.</title>
        <authorList>
            <consortium name="The Broad Institute Genome Sequencing Platform"/>
            <person name="Ma L.-J."/>
            <person name="Dead R."/>
            <person name="Young S."/>
            <person name="Zeng Q."/>
            <person name="Koehrsen M."/>
            <person name="Alvarado L."/>
            <person name="Berlin A."/>
            <person name="Chapman S.B."/>
            <person name="Chen Z."/>
            <person name="Freedman E."/>
            <person name="Gellesch M."/>
            <person name="Goldberg J."/>
            <person name="Griggs A."/>
            <person name="Gujja S."/>
            <person name="Heilman E.R."/>
            <person name="Heiman D."/>
            <person name="Hepburn T."/>
            <person name="Howarth C."/>
            <person name="Jen D."/>
            <person name="Larson L."/>
            <person name="Mehta T."/>
            <person name="Neiman D."/>
            <person name="Pearson M."/>
            <person name="Roberts A."/>
            <person name="Saif S."/>
            <person name="Shea T."/>
            <person name="Shenoy N."/>
            <person name="Sisk P."/>
            <person name="Stolte C."/>
            <person name="Sykes S."/>
            <person name="Walk T."/>
            <person name="White J."/>
            <person name="Yandava C."/>
            <person name="Haas B."/>
            <person name="Nusbaum C."/>
            <person name="Birren B."/>
        </authorList>
    </citation>
    <scope>NUCLEOTIDE SEQUENCE [LARGE SCALE GENOMIC DNA]</scope>
    <source>
        <strain evidence="12">R3-111a-1</strain>
    </source>
</reference>
<dbReference type="Proteomes" id="UP000006039">
    <property type="component" value="Unassembled WGS sequence"/>
</dbReference>
<dbReference type="GO" id="GO:0016281">
    <property type="term" value="C:eukaryotic translation initiation factor 4F complex"/>
    <property type="evidence" value="ECO:0007669"/>
    <property type="project" value="TreeGrafter"/>
</dbReference>
<evidence type="ECO:0000313" key="12">
    <source>
        <dbReference type="Proteomes" id="UP000006039"/>
    </source>
</evidence>
<dbReference type="Pfam" id="PF01652">
    <property type="entry name" value="IF4E"/>
    <property type="match status" value="1"/>
</dbReference>
<dbReference type="STRING" id="644352.J3NK59"/>
<reference evidence="11" key="5">
    <citation type="submission" date="2018-04" db="UniProtKB">
        <authorList>
            <consortium name="EnsemblFungi"/>
        </authorList>
    </citation>
    <scope>IDENTIFICATION</scope>
    <source>
        <strain evidence="11">R3-111a-1</strain>
    </source>
</reference>
<keyword evidence="4" id="KW-0810">Translation regulation</keyword>
<dbReference type="GeneID" id="20342099"/>
<evidence type="ECO:0000313" key="10">
    <source>
        <dbReference type="EMBL" id="EJT81663.1"/>
    </source>
</evidence>
<evidence type="ECO:0000256" key="7">
    <source>
        <dbReference type="ARBA" id="ARBA00062860"/>
    </source>
</evidence>
<dbReference type="VEuPathDB" id="FungiDB:GGTG_01641"/>
<dbReference type="InterPro" id="IPR001040">
    <property type="entry name" value="TIF_eIF_4E"/>
</dbReference>
<name>J3NK59_GAET3</name>
<dbReference type="GO" id="GO:0000340">
    <property type="term" value="F:RNA 7-methylguanosine cap binding"/>
    <property type="evidence" value="ECO:0007669"/>
    <property type="project" value="TreeGrafter"/>
</dbReference>
<dbReference type="RefSeq" id="XP_009217672.1">
    <property type="nucleotide sequence ID" value="XM_009219408.1"/>
</dbReference>
<dbReference type="EMBL" id="GL385395">
    <property type="protein sequence ID" value="EJT81663.1"/>
    <property type="molecule type" value="Genomic_DNA"/>
</dbReference>
<evidence type="ECO:0000256" key="4">
    <source>
        <dbReference type="ARBA" id="ARBA00022845"/>
    </source>
</evidence>
<dbReference type="AlphaFoldDB" id="J3NK59"/>
<protein>
    <submittedName>
        <fullName evidence="10">Eukaryotic translation initiation factor 4E-1</fullName>
    </submittedName>
</protein>
<keyword evidence="6 8" id="KW-0648">Protein biosynthesis</keyword>
<dbReference type="GO" id="GO:0006417">
    <property type="term" value="P:regulation of translation"/>
    <property type="evidence" value="ECO:0007669"/>
    <property type="project" value="UniProtKB-KW"/>
</dbReference>